<evidence type="ECO:0000313" key="2">
    <source>
        <dbReference type="EMBL" id="GMT33469.1"/>
    </source>
</evidence>
<dbReference type="AlphaFoldDB" id="A0AAV5WMV7"/>
<evidence type="ECO:0000313" key="3">
    <source>
        <dbReference type="Proteomes" id="UP001432322"/>
    </source>
</evidence>
<accession>A0AAV5WMV7</accession>
<dbReference type="EMBL" id="BTSY01000006">
    <property type="protein sequence ID" value="GMT33467.1"/>
    <property type="molecule type" value="Genomic_DNA"/>
</dbReference>
<protein>
    <recommendedName>
        <fullName evidence="4">Secreted protein</fullName>
    </recommendedName>
</protein>
<evidence type="ECO:0008006" key="4">
    <source>
        <dbReference type="Google" id="ProtNLM"/>
    </source>
</evidence>
<keyword evidence="3" id="KW-1185">Reference proteome</keyword>
<comment type="caution">
    <text evidence="2">The sequence shown here is derived from an EMBL/GenBank/DDBJ whole genome shotgun (WGS) entry which is preliminary data.</text>
</comment>
<dbReference type="EMBL" id="BTSY01000006">
    <property type="protein sequence ID" value="GMT33469.1"/>
    <property type="molecule type" value="Genomic_DNA"/>
</dbReference>
<reference evidence="2" key="1">
    <citation type="submission" date="2023-10" db="EMBL/GenBank/DDBJ databases">
        <title>Genome assembly of Pristionchus species.</title>
        <authorList>
            <person name="Yoshida K."/>
            <person name="Sommer R.J."/>
        </authorList>
    </citation>
    <scope>NUCLEOTIDE SEQUENCE</scope>
    <source>
        <strain evidence="2">RS5133</strain>
    </source>
</reference>
<dbReference type="Proteomes" id="UP001432322">
    <property type="component" value="Unassembled WGS sequence"/>
</dbReference>
<evidence type="ECO:0000313" key="1">
    <source>
        <dbReference type="EMBL" id="GMT33467.1"/>
    </source>
</evidence>
<gene>
    <name evidence="1" type="ORF">PFISCL1PPCAC_24764</name>
    <name evidence="2" type="ORF">PFISCL1PPCAC_24766</name>
</gene>
<name>A0AAV5WMV7_9BILA</name>
<sequence>MRSRCLVVAAAVNIASIAAAINAALFFCAKWLSSGKSTVILRRFSSSKASTTCPVSSDSLLSLWRVVVIKSFRACGRGSDSRVNTVCVGQVRNPANRIFPICIFKQLFLASPCNGLHPSNITRVHATINIEYNKGILISTT</sequence>
<proteinExistence type="predicted"/>
<organism evidence="2 3">
    <name type="scientific">Pristionchus fissidentatus</name>
    <dbReference type="NCBI Taxonomy" id="1538716"/>
    <lineage>
        <taxon>Eukaryota</taxon>
        <taxon>Metazoa</taxon>
        <taxon>Ecdysozoa</taxon>
        <taxon>Nematoda</taxon>
        <taxon>Chromadorea</taxon>
        <taxon>Rhabditida</taxon>
        <taxon>Rhabditina</taxon>
        <taxon>Diplogasteromorpha</taxon>
        <taxon>Diplogasteroidea</taxon>
        <taxon>Neodiplogasteridae</taxon>
        <taxon>Pristionchus</taxon>
    </lineage>
</organism>